<dbReference type="EnsemblPlants" id="AET7Gv20753800.25">
    <property type="protein sequence ID" value="AET7Gv20753800.25"/>
    <property type="gene ID" value="AET7Gv20753800"/>
</dbReference>
<reference evidence="1" key="3">
    <citation type="journal article" date="2017" name="Nature">
        <title>Genome sequence of the progenitor of the wheat D genome Aegilops tauschii.</title>
        <authorList>
            <person name="Luo M.C."/>
            <person name="Gu Y.Q."/>
            <person name="Puiu D."/>
            <person name="Wang H."/>
            <person name="Twardziok S.O."/>
            <person name="Deal K.R."/>
            <person name="Huo N."/>
            <person name="Zhu T."/>
            <person name="Wang L."/>
            <person name="Wang Y."/>
            <person name="McGuire P.E."/>
            <person name="Liu S."/>
            <person name="Long H."/>
            <person name="Ramasamy R.K."/>
            <person name="Rodriguez J.C."/>
            <person name="Van S.L."/>
            <person name="Yuan L."/>
            <person name="Wang Z."/>
            <person name="Xia Z."/>
            <person name="Xiao L."/>
            <person name="Anderson O.D."/>
            <person name="Ouyang S."/>
            <person name="Liang Y."/>
            <person name="Zimin A.V."/>
            <person name="Pertea G."/>
            <person name="Qi P."/>
            <person name="Bennetzen J.L."/>
            <person name="Dai X."/>
            <person name="Dawson M.W."/>
            <person name="Muller H.G."/>
            <person name="Kugler K."/>
            <person name="Rivarola-Duarte L."/>
            <person name="Spannagl M."/>
            <person name="Mayer K.F.X."/>
            <person name="Lu F.H."/>
            <person name="Bevan M.W."/>
            <person name="Leroy P."/>
            <person name="Li P."/>
            <person name="You F.M."/>
            <person name="Sun Q."/>
            <person name="Liu Z."/>
            <person name="Lyons E."/>
            <person name="Wicker T."/>
            <person name="Salzberg S.L."/>
            <person name="Devos K.M."/>
            <person name="Dvorak J."/>
        </authorList>
    </citation>
    <scope>NUCLEOTIDE SEQUENCE [LARGE SCALE GENOMIC DNA]</scope>
    <source>
        <strain evidence="1">cv. AL8/78</strain>
    </source>
</reference>
<keyword evidence="2" id="KW-1185">Reference proteome</keyword>
<reference evidence="2" key="2">
    <citation type="journal article" date="2017" name="Nat. Plants">
        <title>The Aegilops tauschii genome reveals multiple impacts of transposons.</title>
        <authorList>
            <person name="Zhao G."/>
            <person name="Zou C."/>
            <person name="Li K."/>
            <person name="Wang K."/>
            <person name="Li T."/>
            <person name="Gao L."/>
            <person name="Zhang X."/>
            <person name="Wang H."/>
            <person name="Yang Z."/>
            <person name="Liu X."/>
            <person name="Jiang W."/>
            <person name="Mao L."/>
            <person name="Kong X."/>
            <person name="Jiao Y."/>
            <person name="Jia J."/>
        </authorList>
    </citation>
    <scope>NUCLEOTIDE SEQUENCE [LARGE SCALE GENOMIC DNA]</scope>
    <source>
        <strain evidence="2">cv. AL8/78</strain>
    </source>
</reference>
<evidence type="ECO:0000313" key="1">
    <source>
        <dbReference type="EnsemblPlants" id="AET7Gv20753800.25"/>
    </source>
</evidence>
<protein>
    <submittedName>
        <fullName evidence="1">Uncharacterized protein</fullName>
    </submittedName>
</protein>
<accession>A0A453RXL3</accession>
<reference evidence="1" key="4">
    <citation type="submission" date="2019-03" db="UniProtKB">
        <authorList>
            <consortium name="EnsemblPlants"/>
        </authorList>
    </citation>
    <scope>IDENTIFICATION</scope>
</reference>
<dbReference type="AlphaFoldDB" id="A0A453RXL3"/>
<sequence>LMQKTLFYLVCLVKSCWSIFVSKIMQFLLFNTSCLFC</sequence>
<reference evidence="1" key="5">
    <citation type="journal article" date="2021" name="G3 (Bethesda)">
        <title>Aegilops tauschii genome assembly Aet v5.0 features greater sequence contiguity and improved annotation.</title>
        <authorList>
            <person name="Wang L."/>
            <person name="Zhu T."/>
            <person name="Rodriguez J.C."/>
            <person name="Deal K.R."/>
            <person name="Dubcovsky J."/>
            <person name="McGuire P.E."/>
            <person name="Lux T."/>
            <person name="Spannagl M."/>
            <person name="Mayer K.F.X."/>
            <person name="Baldrich P."/>
            <person name="Meyers B.C."/>
            <person name="Huo N."/>
            <person name="Gu Y.Q."/>
            <person name="Zhou H."/>
            <person name="Devos K.M."/>
            <person name="Bennetzen J.L."/>
            <person name="Unver T."/>
            <person name="Budak H."/>
            <person name="Gulick P.J."/>
            <person name="Galiba G."/>
            <person name="Kalapos B."/>
            <person name="Nelson D.R."/>
            <person name="Li P."/>
            <person name="You F.M."/>
            <person name="Luo M.C."/>
            <person name="Dvorak J."/>
        </authorList>
    </citation>
    <scope>NUCLEOTIDE SEQUENCE [LARGE SCALE GENOMIC DNA]</scope>
    <source>
        <strain evidence="1">cv. AL8/78</strain>
    </source>
</reference>
<proteinExistence type="predicted"/>
<dbReference type="Gramene" id="AET7Gv20753800.25">
    <property type="protein sequence ID" value="AET7Gv20753800.25"/>
    <property type="gene ID" value="AET7Gv20753800"/>
</dbReference>
<reference evidence="2" key="1">
    <citation type="journal article" date="2014" name="Science">
        <title>Ancient hybridizations among the ancestral genomes of bread wheat.</title>
        <authorList>
            <consortium name="International Wheat Genome Sequencing Consortium,"/>
            <person name="Marcussen T."/>
            <person name="Sandve S.R."/>
            <person name="Heier L."/>
            <person name="Spannagl M."/>
            <person name="Pfeifer M."/>
            <person name="Jakobsen K.S."/>
            <person name="Wulff B.B."/>
            <person name="Steuernagel B."/>
            <person name="Mayer K.F."/>
            <person name="Olsen O.A."/>
        </authorList>
    </citation>
    <scope>NUCLEOTIDE SEQUENCE [LARGE SCALE GENOMIC DNA]</scope>
    <source>
        <strain evidence="2">cv. AL8/78</strain>
    </source>
</reference>
<dbReference type="Proteomes" id="UP000015105">
    <property type="component" value="Chromosome 7D"/>
</dbReference>
<evidence type="ECO:0000313" key="2">
    <source>
        <dbReference type="Proteomes" id="UP000015105"/>
    </source>
</evidence>
<organism evidence="1 2">
    <name type="scientific">Aegilops tauschii subsp. strangulata</name>
    <name type="common">Goatgrass</name>
    <dbReference type="NCBI Taxonomy" id="200361"/>
    <lineage>
        <taxon>Eukaryota</taxon>
        <taxon>Viridiplantae</taxon>
        <taxon>Streptophyta</taxon>
        <taxon>Embryophyta</taxon>
        <taxon>Tracheophyta</taxon>
        <taxon>Spermatophyta</taxon>
        <taxon>Magnoliopsida</taxon>
        <taxon>Liliopsida</taxon>
        <taxon>Poales</taxon>
        <taxon>Poaceae</taxon>
        <taxon>BOP clade</taxon>
        <taxon>Pooideae</taxon>
        <taxon>Triticodae</taxon>
        <taxon>Triticeae</taxon>
        <taxon>Triticinae</taxon>
        <taxon>Aegilops</taxon>
    </lineage>
</organism>
<name>A0A453RXL3_AEGTS</name>